<reference evidence="2" key="1">
    <citation type="journal article" date="2019" name="Int. J. Syst. Evol. Microbiol.">
        <title>The Global Catalogue of Microorganisms (GCM) 10K type strain sequencing project: providing services to taxonomists for standard genome sequencing and annotation.</title>
        <authorList>
            <consortium name="The Broad Institute Genomics Platform"/>
            <consortium name="The Broad Institute Genome Sequencing Center for Infectious Disease"/>
            <person name="Wu L."/>
            <person name="Ma J."/>
        </authorList>
    </citation>
    <scope>NUCLEOTIDE SEQUENCE [LARGE SCALE GENOMIC DNA]</scope>
    <source>
        <strain evidence="2">JCM 17337</strain>
    </source>
</reference>
<keyword evidence="2" id="KW-1185">Reference proteome</keyword>
<evidence type="ECO:0000313" key="1">
    <source>
        <dbReference type="EMBL" id="GAA3760796.1"/>
    </source>
</evidence>
<comment type="caution">
    <text evidence="1">The sequence shown here is derived from an EMBL/GenBank/DDBJ whole genome shotgun (WGS) entry which is preliminary data.</text>
</comment>
<organism evidence="1 2">
    <name type="scientific">Flavobacterium ginsengiterrae</name>
    <dbReference type="NCBI Taxonomy" id="871695"/>
    <lineage>
        <taxon>Bacteria</taxon>
        <taxon>Pseudomonadati</taxon>
        <taxon>Bacteroidota</taxon>
        <taxon>Flavobacteriia</taxon>
        <taxon>Flavobacteriales</taxon>
        <taxon>Flavobacteriaceae</taxon>
        <taxon>Flavobacterium</taxon>
    </lineage>
</organism>
<gene>
    <name evidence="1" type="ORF">GCM10022423_09890</name>
</gene>
<sequence>MPWGDYGDALLVGFAYPDQKDESKILIDRTGPFVPPIYTWARMILISDTLKQKLEKSDLKGFEYQKTFFHKIVNLDWTKWDLNGDNPKVFPNGGDPENYIFGQKHSPETVEKMEKIWCLKLDNKTLTGRRERNVSSNQDLFIIENSWTENDIFNSEGVGYTFFSEKAKLWFENNADNFANFEAFNSKVATQEEIDFAVDYIKPRPQKIDPFAHLTPKDWKTYQKLIDQANKFIAKSNTDKTEKSKLININRAIESLKKAEQIRPLAKKDQQLLNKLRLF</sequence>
<proteinExistence type="predicted"/>
<protein>
    <submittedName>
        <fullName evidence="1">Uncharacterized protein</fullName>
    </submittedName>
</protein>
<dbReference type="EMBL" id="BAABDU010000003">
    <property type="protein sequence ID" value="GAA3760796.1"/>
    <property type="molecule type" value="Genomic_DNA"/>
</dbReference>
<accession>A0ABP7GFD3</accession>
<dbReference type="Proteomes" id="UP001500748">
    <property type="component" value="Unassembled WGS sequence"/>
</dbReference>
<name>A0ABP7GFD3_9FLAO</name>
<evidence type="ECO:0000313" key="2">
    <source>
        <dbReference type="Proteomes" id="UP001500748"/>
    </source>
</evidence>